<dbReference type="NCBIfam" id="NF041216">
    <property type="entry name" value="CU044_2847_fam"/>
    <property type="match status" value="1"/>
</dbReference>
<evidence type="ECO:0000313" key="3">
    <source>
        <dbReference type="Proteomes" id="UP000176005"/>
    </source>
</evidence>
<feature type="domain" description="Trypsin-co-occurring" evidence="1">
    <location>
        <begin position="4"/>
        <end position="96"/>
    </location>
</feature>
<organism evidence="2 3">
    <name type="scientific">Streptomyces nanshensis</name>
    <dbReference type="NCBI Taxonomy" id="518642"/>
    <lineage>
        <taxon>Bacteria</taxon>
        <taxon>Bacillati</taxon>
        <taxon>Actinomycetota</taxon>
        <taxon>Actinomycetes</taxon>
        <taxon>Kitasatosporales</taxon>
        <taxon>Streptomycetaceae</taxon>
        <taxon>Streptomyces</taxon>
    </lineage>
</organism>
<gene>
    <name evidence="2" type="ORF">AN218_28820</name>
</gene>
<dbReference type="AlphaFoldDB" id="A0A1E7KUV9"/>
<reference evidence="2 3" key="1">
    <citation type="journal article" date="2016" name="Front. Microbiol.">
        <title>Comparative Genomics Analysis of Streptomyces Species Reveals Their Adaptation to the Marine Environment and Their Diversity at the Genomic Level.</title>
        <authorList>
            <person name="Tian X."/>
            <person name="Zhang Z."/>
            <person name="Yang T."/>
            <person name="Chen M."/>
            <person name="Li J."/>
            <person name="Chen F."/>
            <person name="Yang J."/>
            <person name="Li W."/>
            <person name="Zhang B."/>
            <person name="Zhang Z."/>
            <person name="Wu J."/>
            <person name="Zhang C."/>
            <person name="Long L."/>
            <person name="Xiao J."/>
        </authorList>
    </citation>
    <scope>NUCLEOTIDE SEQUENCE [LARGE SCALE GENOMIC DNA]</scope>
    <source>
        <strain evidence="2 3">SCSIO 10429</strain>
    </source>
</reference>
<sequence length="103" mass="10686">MPEVRVETVVLDAAGSRQIGSRTRSSELLSERAAEVQAAIVQASSIAQQSLSGTSQRDGWSVSSAEVTFGLTLGAEAGVILSKASAEASFEITLTVERHPGTP</sequence>
<keyword evidence="3" id="KW-1185">Reference proteome</keyword>
<protein>
    <recommendedName>
        <fullName evidence="1">Trypsin-co-occurring domain-containing protein</fullName>
    </recommendedName>
</protein>
<accession>A0A1E7KUV9</accession>
<name>A0A1E7KUV9_9ACTN</name>
<dbReference type="PATRIC" id="fig|518642.10.peg.6440"/>
<evidence type="ECO:0000259" key="1">
    <source>
        <dbReference type="Pfam" id="PF19493"/>
    </source>
</evidence>
<dbReference type="EMBL" id="LJGW01000486">
    <property type="protein sequence ID" value="OEV07705.1"/>
    <property type="molecule type" value="Genomic_DNA"/>
</dbReference>
<dbReference type="RefSeq" id="WP_070020050.1">
    <property type="nucleotide sequence ID" value="NZ_LJGW01000486.1"/>
</dbReference>
<dbReference type="InterPro" id="IPR045794">
    <property type="entry name" value="Trypco1"/>
</dbReference>
<evidence type="ECO:0000313" key="2">
    <source>
        <dbReference type="EMBL" id="OEV07705.1"/>
    </source>
</evidence>
<dbReference type="Proteomes" id="UP000176005">
    <property type="component" value="Unassembled WGS sequence"/>
</dbReference>
<comment type="caution">
    <text evidence="2">The sequence shown here is derived from an EMBL/GenBank/DDBJ whole genome shotgun (WGS) entry which is preliminary data.</text>
</comment>
<dbReference type="Pfam" id="PF19493">
    <property type="entry name" value="Trypco1"/>
    <property type="match status" value="1"/>
</dbReference>
<proteinExistence type="predicted"/>